<gene>
    <name evidence="2" type="ORF">J2S57_006306</name>
</gene>
<evidence type="ECO:0000259" key="1">
    <source>
        <dbReference type="Pfam" id="PF13924"/>
    </source>
</evidence>
<dbReference type="Proteomes" id="UP001235712">
    <property type="component" value="Unassembled WGS sequence"/>
</dbReference>
<name>A0ABT9PCW8_9ACTN</name>
<evidence type="ECO:0000313" key="3">
    <source>
        <dbReference type="Proteomes" id="UP001235712"/>
    </source>
</evidence>
<keyword evidence="3" id="KW-1185">Reference proteome</keyword>
<accession>A0ABT9PCW8</accession>
<sequence length="143" mass="15362">MSETLRGAWKLISWRRIAQDASVTYPLGPDAIGELIYAPAGRMAVQMVAGTRPPLDSTDPLGGTPEERAAAYSGYLAYFGRYSFTAETVTHLIEGSSYPNWSGAEQARPYTLDGGRLVLRTPPTTLPSGGVVINEMTWAHAGS</sequence>
<dbReference type="RefSeq" id="WP_307249623.1">
    <property type="nucleotide sequence ID" value="NZ_JAUSQZ010000001.1"/>
</dbReference>
<proteinExistence type="predicted"/>
<organism evidence="2 3">
    <name type="scientific">Kineosporia succinea</name>
    <dbReference type="NCBI Taxonomy" id="84632"/>
    <lineage>
        <taxon>Bacteria</taxon>
        <taxon>Bacillati</taxon>
        <taxon>Actinomycetota</taxon>
        <taxon>Actinomycetes</taxon>
        <taxon>Kineosporiales</taxon>
        <taxon>Kineosporiaceae</taxon>
        <taxon>Kineosporia</taxon>
    </lineage>
</organism>
<reference evidence="2 3" key="1">
    <citation type="submission" date="2023-07" db="EMBL/GenBank/DDBJ databases">
        <title>Sequencing the genomes of 1000 actinobacteria strains.</title>
        <authorList>
            <person name="Klenk H.-P."/>
        </authorList>
    </citation>
    <scope>NUCLEOTIDE SEQUENCE [LARGE SCALE GENOMIC DNA]</scope>
    <source>
        <strain evidence="2 3">DSM 44388</strain>
    </source>
</reference>
<dbReference type="InterPro" id="IPR024311">
    <property type="entry name" value="Lipocalin-like"/>
</dbReference>
<feature type="domain" description="Lipocalin-like" evidence="1">
    <location>
        <begin position="7"/>
        <end position="122"/>
    </location>
</feature>
<evidence type="ECO:0000313" key="2">
    <source>
        <dbReference type="EMBL" id="MDP9830557.1"/>
    </source>
</evidence>
<dbReference type="EMBL" id="JAUSQZ010000001">
    <property type="protein sequence ID" value="MDP9830557.1"/>
    <property type="molecule type" value="Genomic_DNA"/>
</dbReference>
<comment type="caution">
    <text evidence="2">The sequence shown here is derived from an EMBL/GenBank/DDBJ whole genome shotgun (WGS) entry which is preliminary data.</text>
</comment>
<protein>
    <recommendedName>
        <fullName evidence="1">Lipocalin-like domain-containing protein</fullName>
    </recommendedName>
</protein>
<dbReference type="Pfam" id="PF13924">
    <property type="entry name" value="Lipocalin_5"/>
    <property type="match status" value="1"/>
</dbReference>